<evidence type="ECO:0000313" key="6">
    <source>
        <dbReference type="Proteomes" id="UP000267223"/>
    </source>
</evidence>
<feature type="binding site" evidence="3">
    <location>
        <position position="229"/>
    </location>
    <ligand>
        <name>Ca(2+)</name>
        <dbReference type="ChEBI" id="CHEBI:29108"/>
    </ligand>
</feature>
<evidence type="ECO:0000256" key="4">
    <source>
        <dbReference type="SAM" id="MobiDB-lite"/>
    </source>
</evidence>
<dbReference type="InterPro" id="IPR009078">
    <property type="entry name" value="Ferritin-like_SF"/>
</dbReference>
<feature type="binding site" evidence="2">
    <location>
        <position position="162"/>
    </location>
    <ligand>
        <name>Mn(2+)</name>
        <dbReference type="ChEBI" id="CHEBI:29035"/>
        <label>1</label>
    </ligand>
</feature>
<evidence type="ECO:0000256" key="3">
    <source>
        <dbReference type="PIRSR" id="PIRSR607760-2"/>
    </source>
</evidence>
<dbReference type="GO" id="GO:0046872">
    <property type="term" value="F:metal ion binding"/>
    <property type="evidence" value="ECO:0007669"/>
    <property type="project" value="UniProtKB-KW"/>
</dbReference>
<feature type="region of interest" description="Disordered" evidence="4">
    <location>
        <begin position="269"/>
        <end position="336"/>
    </location>
</feature>
<feature type="binding site" evidence="2">
    <location>
        <position position="195"/>
    </location>
    <ligand>
        <name>Mn(2+)</name>
        <dbReference type="ChEBI" id="CHEBI:29035"/>
        <label>1</label>
    </ligand>
</feature>
<dbReference type="SUPFAM" id="SSF47240">
    <property type="entry name" value="Ferritin-like"/>
    <property type="match status" value="1"/>
</dbReference>
<protein>
    <submittedName>
        <fullName evidence="5">Manganese catalase family protein</fullName>
    </submittedName>
</protein>
<comment type="caution">
    <text evidence="5">The sequence shown here is derived from an EMBL/GenBank/DDBJ whole genome shotgun (WGS) entry which is preliminary data.</text>
</comment>
<gene>
    <name evidence="5" type="ORF">EFY79_16945</name>
</gene>
<feature type="binding site" evidence="3">
    <location>
        <position position="58"/>
    </location>
    <ligand>
        <name>Ca(2+)</name>
        <dbReference type="ChEBI" id="CHEBI:29108"/>
    </ligand>
</feature>
<dbReference type="AlphaFoldDB" id="A0A3M9N9I9"/>
<dbReference type="EMBL" id="RJJR01000015">
    <property type="protein sequence ID" value="RNI33997.1"/>
    <property type="molecule type" value="Genomic_DNA"/>
</dbReference>
<organism evidence="5 6">
    <name type="scientific">Hanamia caeni</name>
    <dbReference type="NCBI Taxonomy" id="2294116"/>
    <lineage>
        <taxon>Bacteria</taxon>
        <taxon>Pseudomonadati</taxon>
        <taxon>Bacteroidota</taxon>
        <taxon>Chitinophagia</taxon>
        <taxon>Chitinophagales</taxon>
        <taxon>Chitinophagaceae</taxon>
        <taxon>Hanamia</taxon>
    </lineage>
</organism>
<feature type="binding site" evidence="2">
    <location>
        <position position="67"/>
    </location>
    <ligand>
        <name>Mn(2+)</name>
        <dbReference type="ChEBI" id="CHEBI:29035"/>
        <label>1</label>
    </ligand>
</feature>
<keyword evidence="2" id="KW-0479">Metal-binding</keyword>
<comment type="cofactor">
    <cofactor evidence="3">
        <name>Ca(2+)</name>
        <dbReference type="ChEBI" id="CHEBI:29108"/>
    </cofactor>
    <text evidence="3">Binds 1 Ca(2+) ion per subunit.</text>
</comment>
<sequence>MFYHVKDLQYNAKVSRPDPRFASLLLEQFGGANGELAAALRYFGQSFAAKNPYPDKYDLLMDIATEEFSHLEIVGATIQMLTTGINGQLKDAVENAEIMQLLKGKGAKEDMIHNSINREFLVASAGGPAFTNAEGAAWTASYINGDMQGDLTSDLRSDVAAETRAKMVYEYLIQFTDDPSVKDTLRFLMTREIAHFQMFQAALDSIQPNFPMGILQGDPKYSNLYFNFSNGNDYRGPWNEGPSSELGETYQYIDDPIKHVMETNALLNQKIEGTERTEKSVDKKNKEMSKKRSTEVNSATPTTNIQWNNNPQANKPAAGKKSSAPDKKPGNKNLKK</sequence>
<evidence type="ECO:0000313" key="5">
    <source>
        <dbReference type="EMBL" id="RNI33997.1"/>
    </source>
</evidence>
<feature type="binding site" evidence="3">
    <location>
        <position position="231"/>
    </location>
    <ligand>
        <name>Ca(2+)</name>
        <dbReference type="ChEBI" id="CHEBI:29108"/>
    </ligand>
</feature>
<dbReference type="InterPro" id="IPR012347">
    <property type="entry name" value="Ferritin-like"/>
</dbReference>
<comment type="cofactor">
    <cofactor evidence="2">
        <name>Mn(2+)</name>
        <dbReference type="ChEBI" id="CHEBI:29035"/>
    </cofactor>
    <text evidence="2">Binds 2 manganese ions per subunit.</text>
</comment>
<feature type="binding site" evidence="2">
    <location>
        <position position="70"/>
    </location>
    <ligand>
        <name>Mn(2+)</name>
        <dbReference type="ChEBI" id="CHEBI:29035"/>
        <label>1</label>
    </ligand>
</feature>
<dbReference type="CDD" id="cd01051">
    <property type="entry name" value="Mn_catalase"/>
    <property type="match status" value="1"/>
</dbReference>
<dbReference type="RefSeq" id="WP_123121937.1">
    <property type="nucleotide sequence ID" value="NZ_RJJR01000015.1"/>
</dbReference>
<feature type="compositionally biased region" description="Basic and acidic residues" evidence="4">
    <location>
        <begin position="272"/>
        <end position="294"/>
    </location>
</feature>
<reference evidence="5 6" key="1">
    <citation type="submission" date="2018-11" db="EMBL/GenBank/DDBJ databases">
        <title>Draft genome sequence of Ferruginibacter sp. BO-59.</title>
        <authorList>
            <person name="Im W.T."/>
        </authorList>
    </citation>
    <scope>NUCLEOTIDE SEQUENCE [LARGE SCALE GENOMIC DNA]</scope>
    <source>
        <strain evidence="5 6">BO-59</strain>
    </source>
</reference>
<dbReference type="InterPro" id="IPR039377">
    <property type="entry name" value="Mn_catalase_dom"/>
</dbReference>
<evidence type="ECO:0000256" key="2">
    <source>
        <dbReference type="PIRSR" id="PIRSR607760-1"/>
    </source>
</evidence>
<keyword evidence="2" id="KW-0464">Manganese</keyword>
<keyword evidence="6" id="KW-1185">Reference proteome</keyword>
<comment type="similarity">
    <text evidence="1">Belongs to the manganese catalase family.</text>
</comment>
<feature type="binding site" evidence="3">
    <location>
        <position position="62"/>
    </location>
    <ligand>
        <name>Ca(2+)</name>
        <dbReference type="ChEBI" id="CHEBI:29108"/>
    </ligand>
</feature>
<name>A0A3M9N9I9_9BACT</name>
<feature type="binding site" evidence="2">
    <location>
        <position position="35"/>
    </location>
    <ligand>
        <name>Mn(2+)</name>
        <dbReference type="ChEBI" id="CHEBI:29035"/>
        <label>1</label>
    </ligand>
</feature>
<dbReference type="Gene3D" id="1.20.1260.10">
    <property type="match status" value="1"/>
</dbReference>
<feature type="binding site" evidence="3">
    <location>
        <position position="227"/>
    </location>
    <ligand>
        <name>Ca(2+)</name>
        <dbReference type="ChEBI" id="CHEBI:29108"/>
    </ligand>
</feature>
<keyword evidence="3" id="KW-0106">Calcium</keyword>
<feature type="compositionally biased region" description="Polar residues" evidence="4">
    <location>
        <begin position="295"/>
        <end position="313"/>
    </location>
</feature>
<dbReference type="OrthoDB" id="9800585at2"/>
<accession>A0A3M9N9I9</accession>
<evidence type="ECO:0000256" key="1">
    <source>
        <dbReference type="ARBA" id="ARBA00007644"/>
    </source>
</evidence>
<proteinExistence type="inferred from homology"/>
<dbReference type="Proteomes" id="UP000267223">
    <property type="component" value="Unassembled WGS sequence"/>
</dbReference>
<dbReference type="InterPro" id="IPR007760">
    <property type="entry name" value="Mn_catalase"/>
</dbReference>
<dbReference type="Pfam" id="PF05067">
    <property type="entry name" value="Mn_catalase"/>
    <property type="match status" value="1"/>
</dbReference>